<keyword evidence="1" id="KW-0472">Membrane</keyword>
<dbReference type="InterPro" id="IPR013901">
    <property type="entry name" value="Anthrone_oxy"/>
</dbReference>
<name>M7N3H7_9BACT</name>
<dbReference type="STRING" id="1279009.ADICEAN_01631"/>
<dbReference type="RefSeq" id="WP_009195028.1">
    <property type="nucleotide sequence ID" value="NZ_AODQ01000031.1"/>
</dbReference>
<evidence type="ECO:0000313" key="2">
    <source>
        <dbReference type="EMBL" id="EMR03238.1"/>
    </source>
</evidence>
<keyword evidence="1" id="KW-1133">Transmembrane helix</keyword>
<evidence type="ECO:0000313" key="3">
    <source>
        <dbReference type="Proteomes" id="UP000011910"/>
    </source>
</evidence>
<comment type="caution">
    <text evidence="2">The sequence shown here is derived from an EMBL/GenBank/DDBJ whole genome shotgun (WGS) entry which is preliminary data.</text>
</comment>
<feature type="transmembrane region" description="Helical" evidence="1">
    <location>
        <begin position="9"/>
        <end position="35"/>
    </location>
</feature>
<accession>M7N3H7</accession>
<dbReference type="AlphaFoldDB" id="M7N3H7"/>
<dbReference type="Proteomes" id="UP000011910">
    <property type="component" value="Unassembled WGS sequence"/>
</dbReference>
<feature type="transmembrane region" description="Helical" evidence="1">
    <location>
        <begin position="88"/>
        <end position="108"/>
    </location>
</feature>
<evidence type="ECO:0000256" key="1">
    <source>
        <dbReference type="SAM" id="Phobius"/>
    </source>
</evidence>
<keyword evidence="1" id="KW-0812">Transmembrane</keyword>
<protein>
    <recommendedName>
        <fullName evidence="4">DUF1772 domain-containing protein</fullName>
    </recommendedName>
</protein>
<sequence length="166" mass="19170">MRNTLFNFFLWWAVIGFSIWLGGTLFSMSVIVPMWSESPPESVRDFFGNTSFNTYIYNFFGPPWMAARNLPLLIALVLGWPSLPHRRYLLFAVLPLIAGILFTLFYIYPINEILMTRAGDGRSADEIQALADTWIFADRLRFGIMLIGYYFLLKAFKLPQPLPGKR</sequence>
<organism evidence="2 3">
    <name type="scientific">Cesiribacter andamanensis AMV16</name>
    <dbReference type="NCBI Taxonomy" id="1279009"/>
    <lineage>
        <taxon>Bacteria</taxon>
        <taxon>Pseudomonadati</taxon>
        <taxon>Bacteroidota</taxon>
        <taxon>Cytophagia</taxon>
        <taxon>Cytophagales</taxon>
        <taxon>Cesiribacteraceae</taxon>
        <taxon>Cesiribacter</taxon>
    </lineage>
</organism>
<dbReference type="EMBL" id="AODQ01000031">
    <property type="protein sequence ID" value="EMR03238.1"/>
    <property type="molecule type" value="Genomic_DNA"/>
</dbReference>
<evidence type="ECO:0008006" key="4">
    <source>
        <dbReference type="Google" id="ProtNLM"/>
    </source>
</evidence>
<proteinExistence type="predicted"/>
<reference evidence="2 3" key="1">
    <citation type="journal article" date="2013" name="Genome Announc.">
        <title>Draft Genome Sequence of Cesiribacter andamanensis Strain AMV16T, Isolated from a Soil Sample from a Mud Volcano in the Andaman Islands, India.</title>
        <authorList>
            <person name="Shivaji S."/>
            <person name="Ara S."/>
            <person name="Begum Z."/>
            <person name="Srinivas T.N."/>
            <person name="Singh A."/>
            <person name="Kumar Pinnaka A."/>
        </authorList>
    </citation>
    <scope>NUCLEOTIDE SEQUENCE [LARGE SCALE GENOMIC DNA]</scope>
    <source>
        <strain evidence="2 3">AMV16</strain>
    </source>
</reference>
<feature type="transmembrane region" description="Helical" evidence="1">
    <location>
        <begin position="55"/>
        <end position="76"/>
    </location>
</feature>
<keyword evidence="3" id="KW-1185">Reference proteome</keyword>
<gene>
    <name evidence="2" type="ORF">ADICEAN_01631</name>
</gene>
<dbReference type="Pfam" id="PF08592">
    <property type="entry name" value="Anthrone_oxy"/>
    <property type="match status" value="1"/>
</dbReference>
<dbReference type="OrthoDB" id="663522at2"/>